<dbReference type="InterPro" id="IPR000454">
    <property type="entry name" value="ATP_synth_F0_csu"/>
</dbReference>
<feature type="domain" description="V-ATPase proteolipid subunit C-like" evidence="13">
    <location>
        <begin position="9"/>
        <end position="71"/>
    </location>
</feature>
<feature type="transmembrane region" description="Helical" evidence="12">
    <location>
        <begin position="46"/>
        <end position="73"/>
    </location>
</feature>
<reference evidence="14" key="1">
    <citation type="submission" date="2021-04" db="EMBL/GenBank/DDBJ databases">
        <authorList>
            <person name="Zhang D.-C."/>
        </authorList>
    </citation>
    <scope>NUCLEOTIDE SEQUENCE</scope>
    <source>
        <strain evidence="14">CGMCC 1.15697</strain>
    </source>
</reference>
<dbReference type="SUPFAM" id="SSF81333">
    <property type="entry name" value="F1F0 ATP synthase subunit C"/>
    <property type="match status" value="1"/>
</dbReference>
<proteinExistence type="inferred from homology"/>
<keyword evidence="3 12" id="KW-0813">Transport</keyword>
<evidence type="ECO:0000256" key="6">
    <source>
        <dbReference type="ARBA" id="ARBA00022781"/>
    </source>
</evidence>
<dbReference type="NCBIfam" id="NF005733">
    <property type="entry name" value="PRK07558.1"/>
    <property type="match status" value="1"/>
</dbReference>
<comment type="subcellular location">
    <subcellularLocation>
        <location evidence="12">Cell membrane</location>
        <topology evidence="12">Multi-pass membrane protein</topology>
    </subcellularLocation>
    <subcellularLocation>
        <location evidence="1">Membrane</location>
        <topology evidence="1">Multi-pass membrane protein</topology>
    </subcellularLocation>
</comment>
<dbReference type="HAMAP" id="MF_01396">
    <property type="entry name" value="ATP_synth_c_bact"/>
    <property type="match status" value="1"/>
</dbReference>
<evidence type="ECO:0000313" key="15">
    <source>
        <dbReference type="Proteomes" id="UP000672602"/>
    </source>
</evidence>
<dbReference type="GO" id="GO:0008289">
    <property type="term" value="F:lipid binding"/>
    <property type="evidence" value="ECO:0007669"/>
    <property type="project" value="UniProtKB-KW"/>
</dbReference>
<dbReference type="PRINTS" id="PR00124">
    <property type="entry name" value="ATPASEC"/>
</dbReference>
<evidence type="ECO:0000313" key="14">
    <source>
        <dbReference type="EMBL" id="MBP5856593.1"/>
    </source>
</evidence>
<gene>
    <name evidence="12" type="primary">atpE</name>
    <name evidence="14" type="ORF">KAJ83_06210</name>
</gene>
<dbReference type="GO" id="GO:0005886">
    <property type="term" value="C:plasma membrane"/>
    <property type="evidence" value="ECO:0007669"/>
    <property type="project" value="UniProtKB-SubCell"/>
</dbReference>
<evidence type="ECO:0000256" key="3">
    <source>
        <dbReference type="ARBA" id="ARBA00022448"/>
    </source>
</evidence>
<keyword evidence="8 12" id="KW-0406">Ion transport</keyword>
<dbReference type="CDD" id="cd18182">
    <property type="entry name" value="ATP-synt_Fo_c_ATP5G3"/>
    <property type="match status" value="1"/>
</dbReference>
<dbReference type="PROSITE" id="PS00605">
    <property type="entry name" value="ATPASE_C"/>
    <property type="match status" value="1"/>
</dbReference>
<dbReference type="InterPro" id="IPR038662">
    <property type="entry name" value="ATP_synth_F0_csu_sf"/>
</dbReference>
<comment type="function">
    <text evidence="12">Key component of the F(0) channel; it plays a direct role in translocation across the membrane. A homomeric c-ring of between 10-14 subunits forms the central stalk rotor element with the F(1) delta and epsilon subunits.</text>
</comment>
<dbReference type="GO" id="GO:0033177">
    <property type="term" value="C:proton-transporting two-sector ATPase complex, proton-transporting domain"/>
    <property type="evidence" value="ECO:0007669"/>
    <property type="project" value="InterPro"/>
</dbReference>
<protein>
    <recommendedName>
        <fullName evidence="12">ATP synthase subunit c</fullName>
    </recommendedName>
    <alternativeName>
        <fullName evidence="12">ATP synthase F(0) sector subunit c</fullName>
    </alternativeName>
    <alternativeName>
        <fullName evidence="12">F-type ATPase subunit c</fullName>
        <shortName evidence="12">F-ATPase subunit c</shortName>
    </alternativeName>
    <alternativeName>
        <fullName evidence="12">Lipid-binding protein</fullName>
    </alternativeName>
</protein>
<dbReference type="FunFam" id="1.20.20.10:FF:000008">
    <property type="entry name" value="ATPase subunit 9 homolog"/>
    <property type="match status" value="1"/>
</dbReference>
<keyword evidence="4 12" id="KW-0138">CF(0)</keyword>
<keyword evidence="11 12" id="KW-0066">ATP synthesis</keyword>
<keyword evidence="9 12" id="KW-0446">Lipid-binding</keyword>
<evidence type="ECO:0000256" key="5">
    <source>
        <dbReference type="ARBA" id="ARBA00022692"/>
    </source>
</evidence>
<comment type="function">
    <text evidence="12">F(1)F(0) ATP synthase produces ATP from ADP in the presence of a proton or sodium gradient. F-type ATPases consist of two structural domains, F(1) containing the extramembraneous catalytic core and F(0) containing the membrane proton channel, linked together by a central stalk and a peripheral stalk. During catalysis, ATP synthesis in the catalytic domain of F(1) is coupled via a rotary mechanism of the central stalk subunits to proton translocation.</text>
</comment>
<dbReference type="InterPro" id="IPR035921">
    <property type="entry name" value="F/V-ATP_Csub_sf"/>
</dbReference>
<keyword evidence="5 12" id="KW-0812">Transmembrane</keyword>
<evidence type="ECO:0000256" key="10">
    <source>
        <dbReference type="ARBA" id="ARBA00023136"/>
    </source>
</evidence>
<dbReference type="GO" id="GO:0045259">
    <property type="term" value="C:proton-transporting ATP synthase complex"/>
    <property type="evidence" value="ECO:0007669"/>
    <property type="project" value="UniProtKB-KW"/>
</dbReference>
<keyword evidence="15" id="KW-1185">Reference proteome</keyword>
<evidence type="ECO:0000259" key="13">
    <source>
        <dbReference type="Pfam" id="PF00137"/>
    </source>
</evidence>
<dbReference type="InterPro" id="IPR020537">
    <property type="entry name" value="ATP_synth_F0_csu_DDCD_BS"/>
</dbReference>
<accession>A0A8J7SL29</accession>
<evidence type="ECO:0000256" key="1">
    <source>
        <dbReference type="ARBA" id="ARBA00004141"/>
    </source>
</evidence>
<evidence type="ECO:0000256" key="7">
    <source>
        <dbReference type="ARBA" id="ARBA00022989"/>
    </source>
</evidence>
<evidence type="ECO:0000256" key="12">
    <source>
        <dbReference type="HAMAP-Rule" id="MF_01396"/>
    </source>
</evidence>
<feature type="site" description="Reversibly protonated during proton transport" evidence="12">
    <location>
        <position position="58"/>
    </location>
</feature>
<dbReference type="RefSeq" id="WP_210681158.1">
    <property type="nucleotide sequence ID" value="NZ_JAGMWN010000002.1"/>
</dbReference>
<evidence type="ECO:0000256" key="2">
    <source>
        <dbReference type="ARBA" id="ARBA00006704"/>
    </source>
</evidence>
<evidence type="ECO:0000256" key="9">
    <source>
        <dbReference type="ARBA" id="ARBA00023121"/>
    </source>
</evidence>
<sequence>MEVEAAKMIGAGLACIALFGVGIGIGNIFSSLISSVARNPASRGQVFGLSMLGFALVEAIGLFALLIAFLILFT</sequence>
<evidence type="ECO:0000256" key="11">
    <source>
        <dbReference type="ARBA" id="ARBA00023310"/>
    </source>
</evidence>
<feature type="transmembrane region" description="Helical" evidence="12">
    <location>
        <begin position="12"/>
        <end position="34"/>
    </location>
</feature>
<dbReference type="EMBL" id="JAGMWN010000002">
    <property type="protein sequence ID" value="MBP5856593.1"/>
    <property type="molecule type" value="Genomic_DNA"/>
</dbReference>
<dbReference type="AlphaFoldDB" id="A0A8J7SL29"/>
<evidence type="ECO:0000256" key="8">
    <source>
        <dbReference type="ARBA" id="ARBA00023065"/>
    </source>
</evidence>
<keyword evidence="10 12" id="KW-0472">Membrane</keyword>
<comment type="caution">
    <text evidence="14">The sequence shown here is derived from an EMBL/GenBank/DDBJ whole genome shotgun (WGS) entry which is preliminary data.</text>
</comment>
<dbReference type="InterPro" id="IPR002379">
    <property type="entry name" value="ATPase_proteolipid_c-like_dom"/>
</dbReference>
<organism evidence="14 15">
    <name type="scientific">Marivibrio halodurans</name>
    <dbReference type="NCBI Taxonomy" id="2039722"/>
    <lineage>
        <taxon>Bacteria</taxon>
        <taxon>Pseudomonadati</taxon>
        <taxon>Pseudomonadota</taxon>
        <taxon>Alphaproteobacteria</taxon>
        <taxon>Rhodospirillales</taxon>
        <taxon>Rhodospirillaceae</taxon>
        <taxon>Marivibrio</taxon>
    </lineage>
</organism>
<dbReference type="PANTHER" id="PTHR10031">
    <property type="entry name" value="ATP SYNTHASE LIPID-BINDING PROTEIN, MITOCHONDRIAL"/>
    <property type="match status" value="1"/>
</dbReference>
<comment type="similarity">
    <text evidence="2 12">Belongs to the ATPase C chain family.</text>
</comment>
<keyword evidence="12" id="KW-1003">Cell membrane</keyword>
<evidence type="ECO:0000256" key="4">
    <source>
        <dbReference type="ARBA" id="ARBA00022547"/>
    </source>
</evidence>
<keyword evidence="7 12" id="KW-1133">Transmembrane helix</keyword>
<dbReference type="Gene3D" id="1.20.20.10">
    <property type="entry name" value="F1F0 ATP synthase subunit C"/>
    <property type="match status" value="1"/>
</dbReference>
<dbReference type="PANTHER" id="PTHR10031:SF0">
    <property type="entry name" value="ATPASE PROTEIN 9"/>
    <property type="match status" value="1"/>
</dbReference>
<keyword evidence="6 12" id="KW-0375">Hydrogen ion transport</keyword>
<dbReference type="Proteomes" id="UP000672602">
    <property type="component" value="Unassembled WGS sequence"/>
</dbReference>
<dbReference type="Pfam" id="PF00137">
    <property type="entry name" value="ATP-synt_C"/>
    <property type="match status" value="1"/>
</dbReference>
<name>A0A8J7SL29_9PROT</name>
<dbReference type="GO" id="GO:0046933">
    <property type="term" value="F:proton-transporting ATP synthase activity, rotational mechanism"/>
    <property type="evidence" value="ECO:0007669"/>
    <property type="project" value="UniProtKB-UniRule"/>
</dbReference>